<evidence type="ECO:0000259" key="3">
    <source>
        <dbReference type="Pfam" id="PF04471"/>
    </source>
</evidence>
<feature type="domain" description="Restriction endonuclease type IV Mrr" evidence="3">
    <location>
        <begin position="66"/>
        <end position="179"/>
    </location>
</feature>
<dbReference type="STRING" id="89784.SAMN04489725_1366"/>
<keyword evidence="2" id="KW-0472">Membrane</keyword>
<dbReference type="InterPro" id="IPR007560">
    <property type="entry name" value="Restrct_endonuc_IV_Mrr"/>
</dbReference>
<feature type="region of interest" description="Disordered" evidence="1">
    <location>
        <begin position="37"/>
        <end position="58"/>
    </location>
</feature>
<name>A0A1H2YGV0_9BACL</name>
<evidence type="ECO:0000256" key="1">
    <source>
        <dbReference type="SAM" id="MobiDB-lite"/>
    </source>
</evidence>
<dbReference type="InterPro" id="IPR052906">
    <property type="entry name" value="Type_IV_Methyl-Rstrct_Enzyme"/>
</dbReference>
<sequence>MRLTFPHSIYWMIISMLSLTIVSKSISVISKGAAKSKSNKQKTSVKGNHRTSSTRRHDTEILKSSIDSLTWAEFERLLALYFRDHGYYVEETGIGGNDGGVDLVIVDKRTKERTAIQAKHWNDHRHVGPNIIRELHSARMNTKPACHYAMLITSSDVTHQARVEARERRIEFWHGAMLQYKLQQWDKWKGNRQKRYK</sequence>
<dbReference type="Proteomes" id="UP000182589">
    <property type="component" value="Unassembled WGS sequence"/>
</dbReference>
<gene>
    <name evidence="4" type="ORF">SAMN04489725_1366</name>
</gene>
<evidence type="ECO:0000313" key="4">
    <source>
        <dbReference type="EMBL" id="SDX03779.1"/>
    </source>
</evidence>
<evidence type="ECO:0000256" key="2">
    <source>
        <dbReference type="SAM" id="Phobius"/>
    </source>
</evidence>
<dbReference type="Gene3D" id="3.40.1350.10">
    <property type="match status" value="1"/>
</dbReference>
<dbReference type="PANTHER" id="PTHR30015:SF7">
    <property type="entry name" value="TYPE IV METHYL-DIRECTED RESTRICTION ENZYME ECOKMRR"/>
    <property type="match status" value="1"/>
</dbReference>
<dbReference type="RefSeq" id="WP_074693952.1">
    <property type="nucleotide sequence ID" value="NZ_FNOJ01000036.1"/>
</dbReference>
<accession>A0A1H2YGV0</accession>
<dbReference type="GO" id="GO:0009307">
    <property type="term" value="P:DNA restriction-modification system"/>
    <property type="evidence" value="ECO:0007669"/>
    <property type="project" value="InterPro"/>
</dbReference>
<dbReference type="GO" id="GO:0015666">
    <property type="term" value="F:restriction endodeoxyribonuclease activity"/>
    <property type="evidence" value="ECO:0007669"/>
    <property type="project" value="TreeGrafter"/>
</dbReference>
<dbReference type="SUPFAM" id="SSF52980">
    <property type="entry name" value="Restriction endonuclease-like"/>
    <property type="match status" value="1"/>
</dbReference>
<dbReference type="InterPro" id="IPR011335">
    <property type="entry name" value="Restrct_endonuc-II-like"/>
</dbReference>
<dbReference type="EMBL" id="FNOJ01000036">
    <property type="protein sequence ID" value="SDX03779.1"/>
    <property type="molecule type" value="Genomic_DNA"/>
</dbReference>
<dbReference type="AlphaFoldDB" id="A0A1H2YGV0"/>
<feature type="transmembrane region" description="Helical" evidence="2">
    <location>
        <begin position="12"/>
        <end position="34"/>
    </location>
</feature>
<dbReference type="GO" id="GO:0003677">
    <property type="term" value="F:DNA binding"/>
    <property type="evidence" value="ECO:0007669"/>
    <property type="project" value="InterPro"/>
</dbReference>
<keyword evidence="2" id="KW-1133">Transmembrane helix</keyword>
<keyword evidence="5" id="KW-1185">Reference proteome</keyword>
<reference evidence="5" key="1">
    <citation type="submission" date="2016-10" db="EMBL/GenBank/DDBJ databases">
        <authorList>
            <person name="Varghese N."/>
        </authorList>
    </citation>
    <scope>NUCLEOTIDE SEQUENCE [LARGE SCALE GENOMIC DNA]</scope>
    <source>
        <strain evidence="5">DSM 12489</strain>
    </source>
</reference>
<proteinExistence type="predicted"/>
<keyword evidence="2" id="KW-0812">Transmembrane</keyword>
<evidence type="ECO:0000313" key="5">
    <source>
        <dbReference type="Proteomes" id="UP000182589"/>
    </source>
</evidence>
<dbReference type="InterPro" id="IPR011856">
    <property type="entry name" value="tRNA_endonuc-like_dom_sf"/>
</dbReference>
<dbReference type="PANTHER" id="PTHR30015">
    <property type="entry name" value="MRR RESTRICTION SYSTEM PROTEIN"/>
    <property type="match status" value="1"/>
</dbReference>
<organism evidence="4 5">
    <name type="scientific">Alicyclobacillus hesperidum</name>
    <dbReference type="NCBI Taxonomy" id="89784"/>
    <lineage>
        <taxon>Bacteria</taxon>
        <taxon>Bacillati</taxon>
        <taxon>Bacillota</taxon>
        <taxon>Bacilli</taxon>
        <taxon>Bacillales</taxon>
        <taxon>Alicyclobacillaceae</taxon>
        <taxon>Alicyclobacillus</taxon>
    </lineage>
</organism>
<protein>
    <submittedName>
        <fullName evidence="4">Restriction system protein</fullName>
    </submittedName>
</protein>
<dbReference type="Pfam" id="PF04471">
    <property type="entry name" value="Mrr_cat"/>
    <property type="match status" value="1"/>
</dbReference>